<reference evidence="8" key="1">
    <citation type="journal article" date="2016" name="Nature">
        <title>The genome of the seagrass Zostera marina reveals angiosperm adaptation to the sea.</title>
        <authorList>
            <person name="Olsen J.L."/>
            <person name="Rouze P."/>
            <person name="Verhelst B."/>
            <person name="Lin Y.-C."/>
            <person name="Bayer T."/>
            <person name="Collen J."/>
            <person name="Dattolo E."/>
            <person name="De Paoli E."/>
            <person name="Dittami S."/>
            <person name="Maumus F."/>
            <person name="Michel G."/>
            <person name="Kersting A."/>
            <person name="Lauritano C."/>
            <person name="Lohaus R."/>
            <person name="Toepel M."/>
            <person name="Tonon T."/>
            <person name="Vanneste K."/>
            <person name="Amirebrahimi M."/>
            <person name="Brakel J."/>
            <person name="Bostroem C."/>
            <person name="Chovatia M."/>
            <person name="Grimwood J."/>
            <person name="Jenkins J.W."/>
            <person name="Jueterbock A."/>
            <person name="Mraz A."/>
            <person name="Stam W.T."/>
            <person name="Tice H."/>
            <person name="Bornberg-Bauer E."/>
            <person name="Green P.J."/>
            <person name="Pearson G.A."/>
            <person name="Procaccini G."/>
            <person name="Duarte C.M."/>
            <person name="Schmutz J."/>
            <person name="Reusch T.B.H."/>
            <person name="Van de Peer Y."/>
        </authorList>
    </citation>
    <scope>NUCLEOTIDE SEQUENCE [LARGE SCALE GENOMIC DNA]</scope>
    <source>
        <strain evidence="8">cv. Finnish</strain>
    </source>
</reference>
<protein>
    <recommendedName>
        <fullName evidence="4">FRIGIDA-like protein</fullName>
    </recommendedName>
</protein>
<dbReference type="EMBL" id="LFYR01001623">
    <property type="protein sequence ID" value="KMZ60414.1"/>
    <property type="molecule type" value="Genomic_DNA"/>
</dbReference>
<comment type="similarity">
    <text evidence="1 4">Belongs to the Frigida family.</text>
</comment>
<name>A0A0K9NUF6_ZOSMR</name>
<dbReference type="InterPro" id="IPR012474">
    <property type="entry name" value="Frigida"/>
</dbReference>
<sequence>MDDTSTVATLIDSTTSKIEQLQQAFSELECHRAISLNVKWKELEEHFRGLHMSLKERINKLNEEEKEYKIRASEVQEALEKQEAVVIAKEQASLGQLQVKRDTAFSVIEFSIENSMKSPLSVMDAVSSGCKTTIVEENLDYEVNSPIWNGINDKACTSPLYKLCKEMDAKGLHKFISDNRKNLASIRKEIPAALRISPNSFCLVLDCLKDFYALDVSMVHVKKDSSILGMRRTCLMLMESLYLVWVDFKSGCDPTIPLLNSDIKEMAKSIAGEWKPKLDGLSIGSCNGNSLEVHAYLQLLATFDIVSDFNEDEICNLIPSISRRRQTADLCHSLGLSRRMPGLIQELVNNGRQIEAVNLIYVFQLSHQFNPVTLLKAYLNKSRKAYLNDHNGNTETELSALKSIIKCIEEHKLDNQYPIDPLHKRILHLEKAKADKKRSSEVTKPQSKRPRANLNAYNSNWYGPGPRVTNLLKKNLYNPPERLPLAYDWQYMYQSETHTPAAMKSPSYSFPPNHSGHYGNSYQFHHHPSYIH</sequence>
<dbReference type="AlphaFoldDB" id="A0A0K9NUF6"/>
<keyword evidence="3 4" id="KW-0287">Flowering</keyword>
<evidence type="ECO:0000256" key="2">
    <source>
        <dbReference type="ARBA" id="ARBA00022782"/>
    </source>
</evidence>
<dbReference type="PANTHER" id="PTHR31791:SF4">
    <property type="entry name" value="FRIGIDA-LIKE PROTEIN 3"/>
    <property type="match status" value="1"/>
</dbReference>
<dbReference type="Proteomes" id="UP000036987">
    <property type="component" value="Unassembled WGS sequence"/>
</dbReference>
<feature type="region of interest" description="Disordered" evidence="6">
    <location>
        <begin position="433"/>
        <end position="458"/>
    </location>
</feature>
<keyword evidence="2 4" id="KW-0221">Differentiation</keyword>
<dbReference type="OMA" id="FYASRMT"/>
<evidence type="ECO:0000256" key="6">
    <source>
        <dbReference type="SAM" id="MobiDB-lite"/>
    </source>
</evidence>
<keyword evidence="4" id="KW-0217">Developmental protein</keyword>
<dbReference type="OrthoDB" id="1930990at2759"/>
<evidence type="ECO:0000256" key="4">
    <source>
        <dbReference type="RuleBase" id="RU364012"/>
    </source>
</evidence>
<accession>A0A0K9NUF6</accession>
<gene>
    <name evidence="7" type="ORF">ZOSMA_5G02820</name>
</gene>
<keyword evidence="5" id="KW-0175">Coiled coil</keyword>
<dbReference type="PANTHER" id="PTHR31791">
    <property type="entry name" value="FRIGIDA-LIKE PROTEIN 3-RELATED"/>
    <property type="match status" value="1"/>
</dbReference>
<keyword evidence="8" id="KW-1185">Reference proteome</keyword>
<dbReference type="Pfam" id="PF07899">
    <property type="entry name" value="Frigida"/>
    <property type="match status" value="1"/>
</dbReference>
<evidence type="ECO:0000256" key="5">
    <source>
        <dbReference type="SAM" id="Coils"/>
    </source>
</evidence>
<dbReference type="GO" id="GO:0009908">
    <property type="term" value="P:flower development"/>
    <property type="evidence" value="ECO:0007669"/>
    <property type="project" value="UniProtKB-KW"/>
</dbReference>
<dbReference type="GO" id="GO:0030154">
    <property type="term" value="P:cell differentiation"/>
    <property type="evidence" value="ECO:0007669"/>
    <property type="project" value="UniProtKB-KW"/>
</dbReference>
<proteinExistence type="inferred from homology"/>
<evidence type="ECO:0000313" key="7">
    <source>
        <dbReference type="EMBL" id="KMZ60414.1"/>
    </source>
</evidence>
<evidence type="ECO:0000256" key="1">
    <source>
        <dbReference type="ARBA" id="ARBA00008956"/>
    </source>
</evidence>
<feature type="coiled-coil region" evidence="5">
    <location>
        <begin position="11"/>
        <end position="81"/>
    </location>
</feature>
<evidence type="ECO:0000256" key="3">
    <source>
        <dbReference type="ARBA" id="ARBA00023089"/>
    </source>
</evidence>
<evidence type="ECO:0000313" key="8">
    <source>
        <dbReference type="Proteomes" id="UP000036987"/>
    </source>
</evidence>
<comment type="caution">
    <text evidence="7">The sequence shown here is derived from an EMBL/GenBank/DDBJ whole genome shotgun (WGS) entry which is preliminary data.</text>
</comment>
<organism evidence="7 8">
    <name type="scientific">Zostera marina</name>
    <name type="common">Eelgrass</name>
    <dbReference type="NCBI Taxonomy" id="29655"/>
    <lineage>
        <taxon>Eukaryota</taxon>
        <taxon>Viridiplantae</taxon>
        <taxon>Streptophyta</taxon>
        <taxon>Embryophyta</taxon>
        <taxon>Tracheophyta</taxon>
        <taxon>Spermatophyta</taxon>
        <taxon>Magnoliopsida</taxon>
        <taxon>Liliopsida</taxon>
        <taxon>Zosteraceae</taxon>
        <taxon>Zostera</taxon>
    </lineage>
</organism>